<dbReference type="SUPFAM" id="SSF52540">
    <property type="entry name" value="P-loop containing nucleoside triphosphate hydrolases"/>
    <property type="match status" value="1"/>
</dbReference>
<evidence type="ECO:0000313" key="4">
    <source>
        <dbReference type="Proteomes" id="UP000034264"/>
    </source>
</evidence>
<dbReference type="EMBL" id="LCKS01000009">
    <property type="protein sequence ID" value="KKU02674.1"/>
    <property type="molecule type" value="Genomic_DNA"/>
</dbReference>
<evidence type="ECO:0000259" key="2">
    <source>
        <dbReference type="Pfam" id="PF13635"/>
    </source>
</evidence>
<evidence type="ECO:0000259" key="1">
    <source>
        <dbReference type="Pfam" id="PF13173"/>
    </source>
</evidence>
<dbReference type="Proteomes" id="UP000034264">
    <property type="component" value="Unassembled WGS sequence"/>
</dbReference>
<dbReference type="Pfam" id="PF13173">
    <property type="entry name" value="AAA_14"/>
    <property type="match status" value="1"/>
</dbReference>
<dbReference type="InterPro" id="IPR027417">
    <property type="entry name" value="P-loop_NTPase"/>
</dbReference>
<organism evidence="3 4">
    <name type="scientific">Candidatus Amesbacteria bacterium GW2011_GWC2_45_19</name>
    <dbReference type="NCBI Taxonomy" id="1618366"/>
    <lineage>
        <taxon>Bacteria</taxon>
        <taxon>Candidatus Amesiibacteriota</taxon>
    </lineage>
</organism>
<gene>
    <name evidence="3" type="ORF">UX05_C0009G0010</name>
</gene>
<dbReference type="AlphaFoldDB" id="A0A0G1M3C5"/>
<reference evidence="3 4" key="1">
    <citation type="journal article" date="2015" name="Nature">
        <title>rRNA introns, odd ribosomes, and small enigmatic genomes across a large radiation of phyla.</title>
        <authorList>
            <person name="Brown C.T."/>
            <person name="Hug L.A."/>
            <person name="Thomas B.C."/>
            <person name="Sharon I."/>
            <person name="Castelle C.J."/>
            <person name="Singh A."/>
            <person name="Wilkins M.J."/>
            <person name="Williams K.H."/>
            <person name="Banfield J.F."/>
        </authorList>
    </citation>
    <scope>NUCLEOTIDE SEQUENCE [LARGE SCALE GENOMIC DNA]</scope>
</reference>
<comment type="caution">
    <text evidence="3">The sequence shown here is derived from an EMBL/GenBank/DDBJ whole genome shotgun (WGS) entry which is preliminary data.</text>
</comment>
<protein>
    <submittedName>
        <fullName evidence="3">ATPase</fullName>
    </submittedName>
</protein>
<dbReference type="Pfam" id="PF13635">
    <property type="entry name" value="DUF4143"/>
    <property type="match status" value="1"/>
</dbReference>
<evidence type="ECO:0000313" key="3">
    <source>
        <dbReference type="EMBL" id="KKU02674.1"/>
    </source>
</evidence>
<proteinExistence type="predicted"/>
<feature type="domain" description="AAA" evidence="1">
    <location>
        <begin position="36"/>
        <end position="162"/>
    </location>
</feature>
<feature type="domain" description="DUF4143" evidence="2">
    <location>
        <begin position="215"/>
        <end position="360"/>
    </location>
</feature>
<dbReference type="InterPro" id="IPR041682">
    <property type="entry name" value="AAA_14"/>
</dbReference>
<dbReference type="PANTHER" id="PTHR33295">
    <property type="entry name" value="ATPASE"/>
    <property type="match status" value="1"/>
</dbReference>
<dbReference type="InterPro" id="IPR025420">
    <property type="entry name" value="DUF4143"/>
</dbReference>
<dbReference type="PANTHER" id="PTHR33295:SF8">
    <property type="entry name" value="AAA+ ATPASE DOMAIN-CONTAINING PROTEIN"/>
    <property type="match status" value="1"/>
</dbReference>
<sequence>MHQYWQSVLLEWQGRKLPQIIDRGTNLNSYLSSSVKKIISVVGFRRTGKTFSLFELAQKIGQQNCLYVSFEDERLPKQTPVLTSLTDTITELFPNRKFILLLDEIQNIPDWSLWARRIHESTDHQLFISGSSSRLLSTELPTELRGRSLSVIINPLGFKEFLRFKQQDPGQLAKPKILSLLREFLYFGGFPEIVLAEEGKKPLILDEYYQTFLSKDVIERFHIRQTQTLKQLIQLLLNSPYFTASKLTNNLKGLDLQASRATVARYVNYLQENFFLHPLSLHTPGIRNRLKAERKTYFVDSSFLARFSTAFSQNIGRLMEQAVFSRLFLQSDIYYWKDHRLREIDFVTRKLEQTQKLIQVTYASSLPEISDREISNLISAHSKLGGNMQIITWDLETDLKNGISCVPLYKFLLS</sequence>
<name>A0A0G1M3C5_9BACT</name>
<accession>A0A0G1M3C5</accession>